<dbReference type="GO" id="GO:0036199">
    <property type="term" value="F:cholest-4-en-3-one 26-monooxygenase activity"/>
    <property type="evidence" value="ECO:0007669"/>
    <property type="project" value="TreeGrafter"/>
</dbReference>
<dbReference type="InterPro" id="IPR002397">
    <property type="entry name" value="Cyt_P450_B"/>
</dbReference>
<organism evidence="9 10">
    <name type="scientific">Mycobacterium fragae</name>
    <dbReference type="NCBI Taxonomy" id="1260918"/>
    <lineage>
        <taxon>Bacteria</taxon>
        <taxon>Bacillati</taxon>
        <taxon>Actinomycetota</taxon>
        <taxon>Actinomycetes</taxon>
        <taxon>Mycobacteriales</taxon>
        <taxon>Mycobacteriaceae</taxon>
        <taxon>Mycobacterium</taxon>
    </lineage>
</organism>
<evidence type="ECO:0000256" key="8">
    <source>
        <dbReference type="RuleBase" id="RU000461"/>
    </source>
</evidence>
<dbReference type="EMBL" id="LQOW01000026">
    <property type="protein sequence ID" value="ORV58788.1"/>
    <property type="molecule type" value="Genomic_DNA"/>
</dbReference>
<dbReference type="InterPro" id="IPR001128">
    <property type="entry name" value="Cyt_P450"/>
</dbReference>
<comment type="similarity">
    <text evidence="2 8">Belongs to the cytochrome P450 family.</text>
</comment>
<keyword evidence="3 8" id="KW-0349">Heme</keyword>
<evidence type="ECO:0000313" key="9">
    <source>
        <dbReference type="EMBL" id="ORV58788.1"/>
    </source>
</evidence>
<evidence type="ECO:0000256" key="5">
    <source>
        <dbReference type="ARBA" id="ARBA00023002"/>
    </source>
</evidence>
<keyword evidence="5 8" id="KW-0560">Oxidoreductase</keyword>
<dbReference type="GO" id="GO:0006707">
    <property type="term" value="P:cholesterol catabolic process"/>
    <property type="evidence" value="ECO:0007669"/>
    <property type="project" value="TreeGrafter"/>
</dbReference>
<evidence type="ECO:0000256" key="2">
    <source>
        <dbReference type="ARBA" id="ARBA00010617"/>
    </source>
</evidence>
<name>A0A1X1UQ28_9MYCO</name>
<dbReference type="GO" id="GO:0005506">
    <property type="term" value="F:iron ion binding"/>
    <property type="evidence" value="ECO:0007669"/>
    <property type="project" value="InterPro"/>
</dbReference>
<accession>A0A1X1UQ28</accession>
<keyword evidence="6 8" id="KW-0408">Iron</keyword>
<keyword evidence="7 8" id="KW-0503">Monooxygenase</keyword>
<proteinExistence type="inferred from homology"/>
<evidence type="ECO:0000256" key="1">
    <source>
        <dbReference type="ARBA" id="ARBA00001971"/>
    </source>
</evidence>
<dbReference type="Pfam" id="PF00067">
    <property type="entry name" value="p450"/>
    <property type="match status" value="1"/>
</dbReference>
<dbReference type="InterPro" id="IPR036396">
    <property type="entry name" value="Cyt_P450_sf"/>
</dbReference>
<dbReference type="STRING" id="1260918.AWC06_20135"/>
<dbReference type="Gene3D" id="1.10.630.10">
    <property type="entry name" value="Cytochrome P450"/>
    <property type="match status" value="1"/>
</dbReference>
<dbReference type="AlphaFoldDB" id="A0A1X1UQ28"/>
<dbReference type="GO" id="GO:0020037">
    <property type="term" value="F:heme binding"/>
    <property type="evidence" value="ECO:0007669"/>
    <property type="project" value="InterPro"/>
</dbReference>
<evidence type="ECO:0000256" key="7">
    <source>
        <dbReference type="ARBA" id="ARBA00023033"/>
    </source>
</evidence>
<evidence type="ECO:0000256" key="3">
    <source>
        <dbReference type="ARBA" id="ARBA00022617"/>
    </source>
</evidence>
<dbReference type="PANTHER" id="PTHR46696:SF4">
    <property type="entry name" value="BIOTIN BIOSYNTHESIS CYTOCHROME P450"/>
    <property type="match status" value="1"/>
</dbReference>
<evidence type="ECO:0000256" key="4">
    <source>
        <dbReference type="ARBA" id="ARBA00022723"/>
    </source>
</evidence>
<keyword evidence="10" id="KW-1185">Reference proteome</keyword>
<reference evidence="9 10" key="1">
    <citation type="submission" date="2016-01" db="EMBL/GenBank/DDBJ databases">
        <title>The new phylogeny of the genus Mycobacterium.</title>
        <authorList>
            <person name="Tarcisio F."/>
            <person name="Conor M."/>
            <person name="Antonella G."/>
            <person name="Elisabetta G."/>
            <person name="Giulia F.S."/>
            <person name="Sara T."/>
            <person name="Anna F."/>
            <person name="Clotilde B."/>
            <person name="Roberto B."/>
            <person name="Veronica D.S."/>
            <person name="Fabio R."/>
            <person name="Monica P."/>
            <person name="Olivier J."/>
            <person name="Enrico T."/>
            <person name="Nicola S."/>
        </authorList>
    </citation>
    <scope>NUCLEOTIDE SEQUENCE [LARGE SCALE GENOMIC DNA]</scope>
    <source>
        <strain evidence="9 10">DSM 45731</strain>
    </source>
</reference>
<evidence type="ECO:0000256" key="6">
    <source>
        <dbReference type="ARBA" id="ARBA00023004"/>
    </source>
</evidence>
<dbReference type="PRINTS" id="PR00385">
    <property type="entry name" value="P450"/>
</dbReference>
<dbReference type="OrthoDB" id="502624at2"/>
<dbReference type="PROSITE" id="PS00086">
    <property type="entry name" value="CYTOCHROME_P450"/>
    <property type="match status" value="1"/>
</dbReference>
<gene>
    <name evidence="9" type="ORF">AWC06_20135</name>
</gene>
<dbReference type="PRINTS" id="PR00359">
    <property type="entry name" value="BP450"/>
</dbReference>
<evidence type="ECO:0000313" key="10">
    <source>
        <dbReference type="Proteomes" id="UP000194000"/>
    </source>
</evidence>
<dbReference type="InterPro" id="IPR017972">
    <property type="entry name" value="Cyt_P450_CS"/>
</dbReference>
<dbReference type="PANTHER" id="PTHR46696">
    <property type="entry name" value="P450, PUTATIVE (EUROFUNG)-RELATED"/>
    <property type="match status" value="1"/>
</dbReference>
<sequence>MSPFDSNEFFTNEALIDDPYRYYAEQRSVCPVRVDPNNGIVAVTGYEAAMSVYKNLEGFSACNAVLGPFAPLPFEPSGDDITDQIAQHRDELPFSGYMATLDRPRHTEVRGLLSRLMTPRRLKENEEFMWSLADNQLDNFIPLGKGDFLNQYARSFAMLVIADLLGVPAEDHDTFREKLAASRSASAEAQQVAHNPLEFLEERFTEYVEDRRRTPRNDVMTFLAQAKYPDESTPDVVDVVHLATFLFAAGQETTTQMLSFAMRELAERPELQRRLREDSSLIPNFLEETLRLESPIKSHFRLASKTTTIGGVPVPAGRTIMLLLGAFNRDPARFEEPDDFRLERPNVREHVAFGRGAHSCPGASLARVEGCVTFERVLARMSDIKISEPHHGLPGERRYSYDPTFFARGLKELHIEFTPVA</sequence>
<dbReference type="RefSeq" id="WP_085199048.1">
    <property type="nucleotide sequence ID" value="NZ_JACKVI010000009.1"/>
</dbReference>
<comment type="caution">
    <text evidence="9">The sequence shown here is derived from an EMBL/GenBank/DDBJ whole genome shotgun (WGS) entry which is preliminary data.</text>
</comment>
<comment type="cofactor">
    <cofactor evidence="1">
        <name>heme</name>
        <dbReference type="ChEBI" id="CHEBI:30413"/>
    </cofactor>
</comment>
<dbReference type="SUPFAM" id="SSF48264">
    <property type="entry name" value="Cytochrome P450"/>
    <property type="match status" value="1"/>
</dbReference>
<protein>
    <submittedName>
        <fullName evidence="9">Cytochrome</fullName>
    </submittedName>
</protein>
<dbReference type="Proteomes" id="UP000194000">
    <property type="component" value="Unassembled WGS sequence"/>
</dbReference>
<keyword evidence="4 8" id="KW-0479">Metal-binding</keyword>
<dbReference type="GO" id="GO:0008395">
    <property type="term" value="F:steroid hydroxylase activity"/>
    <property type="evidence" value="ECO:0007669"/>
    <property type="project" value="TreeGrafter"/>
</dbReference>